<reference evidence="2" key="1">
    <citation type="journal article" date="2019" name="Int. J. Syst. Evol. Microbiol.">
        <title>The Global Catalogue of Microorganisms (GCM) 10K type strain sequencing project: providing services to taxonomists for standard genome sequencing and annotation.</title>
        <authorList>
            <consortium name="The Broad Institute Genomics Platform"/>
            <consortium name="The Broad Institute Genome Sequencing Center for Infectious Disease"/>
            <person name="Wu L."/>
            <person name="Ma J."/>
        </authorList>
    </citation>
    <scope>NUCLEOTIDE SEQUENCE [LARGE SCALE GENOMIC DNA]</scope>
    <source>
        <strain evidence="2">JCM 17919</strain>
    </source>
</reference>
<evidence type="ECO:0000313" key="2">
    <source>
        <dbReference type="Proteomes" id="UP001501725"/>
    </source>
</evidence>
<evidence type="ECO:0000313" key="1">
    <source>
        <dbReference type="EMBL" id="GAA4316704.1"/>
    </source>
</evidence>
<name>A0ABP8G3P9_9BACT</name>
<comment type="caution">
    <text evidence="1">The sequence shown here is derived from an EMBL/GenBank/DDBJ whole genome shotgun (WGS) entry which is preliminary data.</text>
</comment>
<sequence length="139" mass="15429">MNKFGLLILLAGLAVILFLAIRQDRKLEQNFKITAAIVSGIDGATGNGNRLADYTYAVNGKSYTRRSSLPCSSIPCIKYYRNAVVGKKFLVVYQADNPSNSRMIFTNNDLKHFKINPTLDVQRAAQEMDSVVAAHGDEW</sequence>
<gene>
    <name evidence="1" type="ORF">GCM10023184_00010</name>
</gene>
<dbReference type="EMBL" id="BAABGY010000001">
    <property type="protein sequence ID" value="GAA4316704.1"/>
    <property type="molecule type" value="Genomic_DNA"/>
</dbReference>
<accession>A0ABP8G3P9</accession>
<evidence type="ECO:0008006" key="3">
    <source>
        <dbReference type="Google" id="ProtNLM"/>
    </source>
</evidence>
<dbReference type="RefSeq" id="WP_345252519.1">
    <property type="nucleotide sequence ID" value="NZ_BAABGY010000001.1"/>
</dbReference>
<proteinExistence type="predicted"/>
<protein>
    <recommendedName>
        <fullName evidence="3">DUF3592 domain-containing protein</fullName>
    </recommendedName>
</protein>
<keyword evidence="2" id="KW-1185">Reference proteome</keyword>
<dbReference type="Proteomes" id="UP001501725">
    <property type="component" value="Unassembled WGS sequence"/>
</dbReference>
<organism evidence="1 2">
    <name type="scientific">Flaviaesturariibacter amylovorans</name>
    <dbReference type="NCBI Taxonomy" id="1084520"/>
    <lineage>
        <taxon>Bacteria</taxon>
        <taxon>Pseudomonadati</taxon>
        <taxon>Bacteroidota</taxon>
        <taxon>Chitinophagia</taxon>
        <taxon>Chitinophagales</taxon>
        <taxon>Chitinophagaceae</taxon>
        <taxon>Flaviaestuariibacter</taxon>
    </lineage>
</organism>